<protein>
    <submittedName>
        <fullName evidence="4">Transglycosylase SLT domain-containing protein</fullName>
    </submittedName>
</protein>
<comment type="similarity">
    <text evidence="1">Belongs to the transglycosylase Slt family.</text>
</comment>
<evidence type="ECO:0000256" key="1">
    <source>
        <dbReference type="ARBA" id="ARBA00007734"/>
    </source>
</evidence>
<evidence type="ECO:0000313" key="4">
    <source>
        <dbReference type="EMBL" id="QKQ45698.1"/>
    </source>
</evidence>
<name>A0A6N0JFX8_ACHDE</name>
<organism evidence="4 6">
    <name type="scientific">Achromobacter denitrificans</name>
    <name type="common">Alcaligenes denitrificans</name>
    <dbReference type="NCBI Taxonomy" id="32002"/>
    <lineage>
        <taxon>Bacteria</taxon>
        <taxon>Pseudomonadati</taxon>
        <taxon>Pseudomonadota</taxon>
        <taxon>Betaproteobacteria</taxon>
        <taxon>Burkholderiales</taxon>
        <taxon>Alcaligenaceae</taxon>
        <taxon>Achromobacter</taxon>
    </lineage>
</organism>
<dbReference type="EMBL" id="CP154792">
    <property type="protein sequence ID" value="XAN19438.1"/>
    <property type="molecule type" value="Genomic_DNA"/>
</dbReference>
<dbReference type="Proteomes" id="UP001446337">
    <property type="component" value="Chromosome"/>
</dbReference>
<keyword evidence="2" id="KW-0732">Signal</keyword>
<dbReference type="Pfam" id="PF01464">
    <property type="entry name" value="SLT"/>
    <property type="match status" value="1"/>
</dbReference>
<dbReference type="InterPro" id="IPR008258">
    <property type="entry name" value="Transglycosylase_SLT_dom_1"/>
</dbReference>
<gene>
    <name evidence="5" type="ORF">AAIK43_15680</name>
    <name evidence="4" type="ORF">FOC81_02845</name>
</gene>
<dbReference type="PROSITE" id="PS51257">
    <property type="entry name" value="PROKAR_LIPOPROTEIN"/>
    <property type="match status" value="1"/>
</dbReference>
<dbReference type="EMBL" id="CP054569">
    <property type="protein sequence ID" value="QKQ45698.1"/>
    <property type="molecule type" value="Genomic_DNA"/>
</dbReference>
<feature type="signal peptide" evidence="2">
    <location>
        <begin position="1"/>
        <end position="26"/>
    </location>
</feature>
<evidence type="ECO:0000259" key="3">
    <source>
        <dbReference type="Pfam" id="PF01464"/>
    </source>
</evidence>
<sequence length="209" mass="23246">MRRMFLGFGQLLALFAASCTALPAPAADVPRMAHQYRAELVRNARLVWGMDAPVATFAAQVHQESGWRPNAVSVVGAQGMAQFMPATSAWIAELYPELASNTPFNPSWALRALVTYDRHLYERIRARDACERMAMTLSAYNGGLGWISRDQKRASSSGLDPLVWWRSVETVNSGRSAANWRENRGYPDRIIHRHQPIYVAAGWGPGACQ</sequence>
<evidence type="ECO:0000313" key="7">
    <source>
        <dbReference type="Proteomes" id="UP001446337"/>
    </source>
</evidence>
<evidence type="ECO:0000313" key="6">
    <source>
        <dbReference type="Proteomes" id="UP000509782"/>
    </source>
</evidence>
<reference evidence="4 6" key="1">
    <citation type="submission" date="2020-05" db="EMBL/GenBank/DDBJ databases">
        <title>FDA dAtabase for Regulatory Grade micrObial Sequences (FDA-ARGOS): Supporting development and validation of Infectious Disease Dx tests.</title>
        <authorList>
            <person name="Sproer C."/>
            <person name="Gronow S."/>
            <person name="Severitt S."/>
            <person name="Schroder I."/>
            <person name="Tallon L."/>
            <person name="Sadzewicz L."/>
            <person name="Zhao X."/>
            <person name="Vavikolanu K."/>
            <person name="Mehta A."/>
            <person name="Aluvathingal J."/>
            <person name="Nadendla S."/>
            <person name="Myers T."/>
            <person name="Yan Y."/>
            <person name="Sichtig H."/>
        </authorList>
    </citation>
    <scope>NUCLEOTIDE SEQUENCE [LARGE SCALE GENOMIC DNA]</scope>
    <source>
        <strain evidence="4 6">FDAARGOS_787</strain>
    </source>
</reference>
<dbReference type="AlphaFoldDB" id="A0A6N0JFX8"/>
<proteinExistence type="inferred from homology"/>
<dbReference type="Proteomes" id="UP000509782">
    <property type="component" value="Chromosome"/>
</dbReference>
<dbReference type="InterPro" id="IPR023346">
    <property type="entry name" value="Lysozyme-like_dom_sf"/>
</dbReference>
<feature type="domain" description="Transglycosylase SLT" evidence="3">
    <location>
        <begin position="55"/>
        <end position="156"/>
    </location>
</feature>
<evidence type="ECO:0000313" key="5">
    <source>
        <dbReference type="EMBL" id="XAN19438.1"/>
    </source>
</evidence>
<reference evidence="5 7" key="2">
    <citation type="submission" date="2024-05" db="EMBL/GenBank/DDBJ databases">
        <title>Achromobacter denitrificans. BP1, complete genome.</title>
        <authorList>
            <person name="Zhang B."/>
        </authorList>
    </citation>
    <scope>NUCLEOTIDE SEQUENCE [LARGE SCALE GENOMIC DNA]</scope>
    <source>
        <strain evidence="5 7">BP1</strain>
    </source>
</reference>
<dbReference type="PANTHER" id="PTHR37423">
    <property type="entry name" value="SOLUBLE LYTIC MUREIN TRANSGLYCOSYLASE-RELATED"/>
    <property type="match status" value="1"/>
</dbReference>
<accession>A0A6N0JFX8</accession>
<dbReference type="PANTHER" id="PTHR37423:SF2">
    <property type="entry name" value="MEMBRANE-BOUND LYTIC MUREIN TRANSGLYCOSYLASE C"/>
    <property type="match status" value="1"/>
</dbReference>
<evidence type="ECO:0000256" key="2">
    <source>
        <dbReference type="SAM" id="SignalP"/>
    </source>
</evidence>
<keyword evidence="7" id="KW-1185">Reference proteome</keyword>
<dbReference type="SUPFAM" id="SSF53955">
    <property type="entry name" value="Lysozyme-like"/>
    <property type="match status" value="1"/>
</dbReference>
<dbReference type="Gene3D" id="1.10.530.10">
    <property type="match status" value="1"/>
</dbReference>
<feature type="chain" id="PRO_5030159004" evidence="2">
    <location>
        <begin position="27"/>
        <end position="209"/>
    </location>
</feature>